<dbReference type="PANTHER" id="PTHR13696:SF52">
    <property type="entry name" value="PARA FAMILY PROTEIN CT_582"/>
    <property type="match status" value="1"/>
</dbReference>
<dbReference type="InterPro" id="IPR025669">
    <property type="entry name" value="AAA_dom"/>
</dbReference>
<evidence type="ECO:0000313" key="3">
    <source>
        <dbReference type="EMBL" id="HFJ53328.1"/>
    </source>
</evidence>
<dbReference type="EMBL" id="DSLG01000003">
    <property type="protein sequence ID" value="HEA86983.1"/>
    <property type="molecule type" value="Genomic_DNA"/>
</dbReference>
<dbReference type="InterPro" id="IPR027417">
    <property type="entry name" value="P-loop_NTPase"/>
</dbReference>
<evidence type="ECO:0000259" key="1">
    <source>
        <dbReference type="Pfam" id="PF13614"/>
    </source>
</evidence>
<dbReference type="PANTHER" id="PTHR13696">
    <property type="entry name" value="P-LOOP CONTAINING NUCLEOSIDE TRIPHOSPHATE HYDROLASE"/>
    <property type="match status" value="1"/>
</dbReference>
<dbReference type="FunFam" id="3.40.50.300:FF:000285">
    <property type="entry name" value="Sporulation initiation inhibitor Soj"/>
    <property type="match status" value="1"/>
</dbReference>
<dbReference type="EMBL" id="DSTU01000003">
    <property type="protein sequence ID" value="HFJ53328.1"/>
    <property type="molecule type" value="Genomic_DNA"/>
</dbReference>
<dbReference type="Pfam" id="PF13614">
    <property type="entry name" value="AAA_31"/>
    <property type="match status" value="1"/>
</dbReference>
<organism evidence="2">
    <name type="scientific">candidate division WOR-3 bacterium</name>
    <dbReference type="NCBI Taxonomy" id="2052148"/>
    <lineage>
        <taxon>Bacteria</taxon>
        <taxon>Bacteria division WOR-3</taxon>
    </lineage>
</organism>
<dbReference type="InterPro" id="IPR050678">
    <property type="entry name" value="DNA_Partitioning_ATPase"/>
</dbReference>
<sequence length="262" mass="28866">MARRIAVCNQKGGVGKTTTAINLAAGLALRDHNVLLVDMDPQAHATVGLGIDRSNLAVSVYEVLLETQRVDDAIIRNCFNKMDLLPATLNLAGAEVELVEAPQREFRLSRALNLIEPKYSFIIIDCPPSLLLLTINSLTAANSVLIPVQAEYYALEGMSRLLETVNLIRATLNPTLEIEGVLLTMFSSRLNLCQQVENEVREFFREQVFSTVIPRSIRLAEAPSFGKPIFAYDGQSAGAQAYLALVNEILSRHPSERKTDES</sequence>
<dbReference type="AlphaFoldDB" id="A0A7C1NC46"/>
<gene>
    <name evidence="2" type="ORF">ENP94_03120</name>
    <name evidence="3" type="ORF">ENS16_01385</name>
</gene>
<feature type="domain" description="AAA" evidence="1">
    <location>
        <begin position="3"/>
        <end position="178"/>
    </location>
</feature>
<evidence type="ECO:0000313" key="2">
    <source>
        <dbReference type="EMBL" id="HEA86983.1"/>
    </source>
</evidence>
<proteinExistence type="predicted"/>
<name>A0A7C1NC46_UNCW3</name>
<reference evidence="2" key="1">
    <citation type="journal article" date="2020" name="mSystems">
        <title>Genome- and Community-Level Interaction Insights into Carbon Utilization and Element Cycling Functions of Hydrothermarchaeota in Hydrothermal Sediment.</title>
        <authorList>
            <person name="Zhou Z."/>
            <person name="Liu Y."/>
            <person name="Xu W."/>
            <person name="Pan J."/>
            <person name="Luo Z.H."/>
            <person name="Li M."/>
        </authorList>
    </citation>
    <scope>NUCLEOTIDE SEQUENCE [LARGE SCALE GENOMIC DNA]</scope>
    <source>
        <strain evidence="2">SpSt-265</strain>
        <strain evidence="3">SpSt-465</strain>
    </source>
</reference>
<comment type="caution">
    <text evidence="2">The sequence shown here is derived from an EMBL/GenBank/DDBJ whole genome shotgun (WGS) entry which is preliminary data.</text>
</comment>
<dbReference type="CDD" id="cd02042">
    <property type="entry name" value="ParAB_family"/>
    <property type="match status" value="1"/>
</dbReference>
<dbReference type="SUPFAM" id="SSF52540">
    <property type="entry name" value="P-loop containing nucleoside triphosphate hydrolases"/>
    <property type="match status" value="1"/>
</dbReference>
<protein>
    <submittedName>
        <fullName evidence="2">ParA family protein</fullName>
    </submittedName>
</protein>
<dbReference type="Gene3D" id="3.40.50.300">
    <property type="entry name" value="P-loop containing nucleotide triphosphate hydrolases"/>
    <property type="match status" value="1"/>
</dbReference>
<accession>A0A7C1NC46</accession>